<accession>A0AA39N3B1</accession>
<evidence type="ECO:0000313" key="1">
    <source>
        <dbReference type="EMBL" id="KAK0455839.1"/>
    </source>
</evidence>
<dbReference type="EMBL" id="JAUEPT010000001">
    <property type="protein sequence ID" value="KAK0455839.1"/>
    <property type="molecule type" value="Genomic_DNA"/>
</dbReference>
<protein>
    <submittedName>
        <fullName evidence="1">Uncharacterized protein</fullName>
    </submittedName>
</protein>
<organism evidence="1 2">
    <name type="scientific">Armillaria borealis</name>
    <dbReference type="NCBI Taxonomy" id="47425"/>
    <lineage>
        <taxon>Eukaryota</taxon>
        <taxon>Fungi</taxon>
        <taxon>Dikarya</taxon>
        <taxon>Basidiomycota</taxon>
        <taxon>Agaricomycotina</taxon>
        <taxon>Agaricomycetes</taxon>
        <taxon>Agaricomycetidae</taxon>
        <taxon>Agaricales</taxon>
        <taxon>Marasmiineae</taxon>
        <taxon>Physalacriaceae</taxon>
        <taxon>Armillaria</taxon>
    </lineage>
</organism>
<dbReference type="Proteomes" id="UP001175226">
    <property type="component" value="Unassembled WGS sequence"/>
</dbReference>
<sequence length="79" mass="8765">MVCRPGYGLALMLLMNGPELAGYSSFRLVLNCAPNCALIASESSEIFAQIEVWLIIHQSGSAKRNVNMRYLYLLLTTAR</sequence>
<evidence type="ECO:0000313" key="2">
    <source>
        <dbReference type="Proteomes" id="UP001175226"/>
    </source>
</evidence>
<gene>
    <name evidence="1" type="ORF">EV421DRAFT_1748984</name>
</gene>
<keyword evidence="2" id="KW-1185">Reference proteome</keyword>
<proteinExistence type="predicted"/>
<name>A0AA39N3B1_9AGAR</name>
<reference evidence="1" key="1">
    <citation type="submission" date="2023-06" db="EMBL/GenBank/DDBJ databases">
        <authorList>
            <consortium name="Lawrence Berkeley National Laboratory"/>
            <person name="Ahrendt S."/>
            <person name="Sahu N."/>
            <person name="Indic B."/>
            <person name="Wong-Bajracharya J."/>
            <person name="Merenyi Z."/>
            <person name="Ke H.-M."/>
            <person name="Monk M."/>
            <person name="Kocsube S."/>
            <person name="Drula E."/>
            <person name="Lipzen A."/>
            <person name="Balint B."/>
            <person name="Henrissat B."/>
            <person name="Andreopoulos B."/>
            <person name="Martin F.M."/>
            <person name="Harder C.B."/>
            <person name="Rigling D."/>
            <person name="Ford K.L."/>
            <person name="Foster G.D."/>
            <person name="Pangilinan J."/>
            <person name="Papanicolaou A."/>
            <person name="Barry K."/>
            <person name="LaButti K."/>
            <person name="Viragh M."/>
            <person name="Koriabine M."/>
            <person name="Yan M."/>
            <person name="Riley R."/>
            <person name="Champramary S."/>
            <person name="Plett K.L."/>
            <person name="Tsai I.J."/>
            <person name="Slot J."/>
            <person name="Sipos G."/>
            <person name="Plett J."/>
            <person name="Nagy L.G."/>
            <person name="Grigoriev I.V."/>
        </authorList>
    </citation>
    <scope>NUCLEOTIDE SEQUENCE</scope>
    <source>
        <strain evidence="1">FPL87.14</strain>
    </source>
</reference>
<dbReference type="AlphaFoldDB" id="A0AA39N3B1"/>
<comment type="caution">
    <text evidence="1">The sequence shown here is derived from an EMBL/GenBank/DDBJ whole genome shotgun (WGS) entry which is preliminary data.</text>
</comment>